<feature type="region of interest" description="Disordered" evidence="1">
    <location>
        <begin position="63"/>
        <end position="101"/>
    </location>
</feature>
<evidence type="ECO:0000256" key="1">
    <source>
        <dbReference type="SAM" id="MobiDB-lite"/>
    </source>
</evidence>
<reference evidence="2" key="1">
    <citation type="submission" date="2009-05" db="EMBL/GenBank/DDBJ databases">
        <authorList>
            <person name="Harkins D.M."/>
            <person name="DeShazer D."/>
            <person name="Woods D.E."/>
            <person name="Brinkac L.M."/>
            <person name="Brown K.A."/>
            <person name="Hung G.C."/>
            <person name="Tuanyok A."/>
            <person name="Zhang B."/>
            <person name="Nierman W.C."/>
        </authorList>
    </citation>
    <scope>NUCLEOTIDE SEQUENCE [LARGE SCALE GENOMIC DNA]</scope>
    <source>
        <strain evidence="2">1710a</strain>
    </source>
</reference>
<dbReference type="AlphaFoldDB" id="A0A0E1VU33"/>
<dbReference type="EMBL" id="CM000833">
    <property type="protein sequence ID" value="EET03629.1"/>
    <property type="molecule type" value="Genomic_DNA"/>
</dbReference>
<sequence length="121" mass="13447">MKSEDVAAFAMPVVGEWARVCAGRRVARRDACDPPRRRRAARPRVAGGVSRWARARWPRRRARRADVGARTVTGARGESRAASPLHRPHHPSTQPSGRRAFRDGLRVRECWARGAGAYVTG</sequence>
<gene>
    <name evidence="2" type="ORF">BURPS1710A_A0188</name>
</gene>
<dbReference type="Proteomes" id="UP000001812">
    <property type="component" value="Chromosome II"/>
</dbReference>
<evidence type="ECO:0000313" key="2">
    <source>
        <dbReference type="EMBL" id="EET03629.1"/>
    </source>
</evidence>
<accession>A0A0E1VU33</accession>
<dbReference type="HOGENOM" id="CLU_165321_0_0_4"/>
<name>A0A0E1VU33_BURPE</name>
<proteinExistence type="predicted"/>
<protein>
    <submittedName>
        <fullName evidence="2">Uncharacterized protein</fullName>
    </submittedName>
</protein>
<organism evidence="2">
    <name type="scientific">Burkholderia pseudomallei 1710a</name>
    <dbReference type="NCBI Taxonomy" id="320371"/>
    <lineage>
        <taxon>Bacteria</taxon>
        <taxon>Pseudomonadati</taxon>
        <taxon>Pseudomonadota</taxon>
        <taxon>Betaproteobacteria</taxon>
        <taxon>Burkholderiales</taxon>
        <taxon>Burkholderiaceae</taxon>
        <taxon>Burkholderia</taxon>
        <taxon>pseudomallei group</taxon>
    </lineage>
</organism>